<dbReference type="Proteomes" id="UP001595636">
    <property type="component" value="Unassembled WGS sequence"/>
</dbReference>
<organism evidence="1 2">
    <name type="scientific">Vogesella amnigena</name>
    <dbReference type="NCBI Taxonomy" id="1507449"/>
    <lineage>
        <taxon>Bacteria</taxon>
        <taxon>Pseudomonadati</taxon>
        <taxon>Pseudomonadota</taxon>
        <taxon>Betaproteobacteria</taxon>
        <taxon>Neisseriales</taxon>
        <taxon>Chromobacteriaceae</taxon>
        <taxon>Vogesella</taxon>
    </lineage>
</organism>
<protein>
    <submittedName>
        <fullName evidence="1">Uncharacterized protein</fullName>
    </submittedName>
</protein>
<proteinExistence type="predicted"/>
<gene>
    <name evidence="1" type="ORF">ACFOKJ_13610</name>
</gene>
<name>A0ABV7TWM8_9NEIS</name>
<accession>A0ABV7TWM8</accession>
<sequence>MRYNRAPLRSPPTIAMDFHNLRYQATRPWAKRIAQAFLQAANPQQGCDAAAAIVQQELEQAARLHPLNDTQRETEFVLAEAYGQFCRDGRRIYALDSNLQQALGHTRAPATMPAAPSLPGGTFMLSLQHDGAYSAAFVSHDASQRRLDMLLLQPDFAPSQQPWQHRLEAALTLGIHYPDSVQVPDTPALASWRPWLQTAFGMLAMLTQPRLQLTDSWMLPLSAAQQLALQGDAKSRQKQRAELLKSGNQELLLASMPGLPASWPQSVRAGYWRSQAGKQAQAEKLVWVAPRAATTGRLEKT</sequence>
<dbReference type="EMBL" id="JBHRYH010000042">
    <property type="protein sequence ID" value="MFC3627150.1"/>
    <property type="molecule type" value="Genomic_DNA"/>
</dbReference>
<reference evidence="2" key="1">
    <citation type="journal article" date="2019" name="Int. J. Syst. Evol. Microbiol.">
        <title>The Global Catalogue of Microorganisms (GCM) 10K type strain sequencing project: providing services to taxonomists for standard genome sequencing and annotation.</title>
        <authorList>
            <consortium name="The Broad Institute Genomics Platform"/>
            <consortium name="The Broad Institute Genome Sequencing Center for Infectious Disease"/>
            <person name="Wu L."/>
            <person name="Ma J."/>
        </authorList>
    </citation>
    <scope>NUCLEOTIDE SEQUENCE [LARGE SCALE GENOMIC DNA]</scope>
    <source>
        <strain evidence="2">KCTC 42195</strain>
    </source>
</reference>
<comment type="caution">
    <text evidence="1">The sequence shown here is derived from an EMBL/GenBank/DDBJ whole genome shotgun (WGS) entry which is preliminary data.</text>
</comment>
<evidence type="ECO:0000313" key="1">
    <source>
        <dbReference type="EMBL" id="MFC3627150.1"/>
    </source>
</evidence>
<evidence type="ECO:0000313" key="2">
    <source>
        <dbReference type="Proteomes" id="UP001595636"/>
    </source>
</evidence>
<keyword evidence="2" id="KW-1185">Reference proteome</keyword>
<dbReference type="RefSeq" id="WP_390280504.1">
    <property type="nucleotide sequence ID" value="NZ_JBHRYH010000042.1"/>
</dbReference>